<feature type="compositionally biased region" description="Low complexity" evidence="1">
    <location>
        <begin position="200"/>
        <end position="215"/>
    </location>
</feature>
<feature type="compositionally biased region" description="Basic and acidic residues" evidence="1">
    <location>
        <begin position="261"/>
        <end position="275"/>
    </location>
</feature>
<sequence length="275" mass="29763">MADDDLDTLYAVAPDAFTAERTRLAAAARQRGDATAAKRISAARKPTTAAWIVNRLVLGQRDVTQRLTDFGDGLRDAHTAMDGDRIRDLSAAQHRLISDLARIAFAAAEVKNPSSALRDDVTSTLHAAIADPGLRARLGRLTKAQRWSGFGALGDAEQLVAVTRAEKPKAEPKPARTKVARDKAAETARHCREKLNAAVAGAESAKADADAALSERSAERDAARQRRDEALADLRTAERELNSAEQRYRKAQEAGRAAADLVKEAKSQLQPDRDR</sequence>
<feature type="region of interest" description="Disordered" evidence="1">
    <location>
        <begin position="165"/>
        <end position="185"/>
    </location>
</feature>
<accession>A0A498Q825</accession>
<feature type="compositionally biased region" description="Basic and acidic residues" evidence="1">
    <location>
        <begin position="216"/>
        <end position="253"/>
    </location>
</feature>
<dbReference type="AlphaFoldDB" id="A0A498Q825"/>
<keyword evidence="3" id="KW-1185">Reference proteome</keyword>
<dbReference type="RefSeq" id="WP_075541738.1">
    <property type="nucleotide sequence ID" value="NZ_UPHQ01000132.1"/>
</dbReference>
<reference evidence="2 3" key="1">
    <citation type="submission" date="2018-09" db="EMBL/GenBank/DDBJ databases">
        <authorList>
            <person name="Tagini F."/>
        </authorList>
    </citation>
    <scope>NUCLEOTIDE SEQUENCE [LARGE SCALE GENOMIC DNA]</scope>
    <source>
        <strain evidence="2 3">MK13</strain>
    </source>
</reference>
<name>A0A498Q825_9MYCO</name>
<dbReference type="Proteomes" id="UP000267289">
    <property type="component" value="Unassembled WGS sequence"/>
</dbReference>
<evidence type="ECO:0000313" key="3">
    <source>
        <dbReference type="Proteomes" id="UP000267289"/>
    </source>
</evidence>
<protein>
    <submittedName>
        <fullName evidence="2">Uncharacterized protein</fullName>
    </submittedName>
</protein>
<feature type="region of interest" description="Disordered" evidence="1">
    <location>
        <begin position="200"/>
        <end position="275"/>
    </location>
</feature>
<evidence type="ECO:0000256" key="1">
    <source>
        <dbReference type="SAM" id="MobiDB-lite"/>
    </source>
</evidence>
<organism evidence="2 3">
    <name type="scientific">Mycobacterium innocens</name>
    <dbReference type="NCBI Taxonomy" id="2341083"/>
    <lineage>
        <taxon>Bacteria</taxon>
        <taxon>Bacillati</taxon>
        <taxon>Actinomycetota</taxon>
        <taxon>Actinomycetes</taxon>
        <taxon>Mycobacteriales</taxon>
        <taxon>Mycobacteriaceae</taxon>
        <taxon>Mycobacterium</taxon>
    </lineage>
</organism>
<evidence type="ECO:0000313" key="2">
    <source>
        <dbReference type="EMBL" id="VBA39950.1"/>
    </source>
</evidence>
<dbReference type="EMBL" id="UPHQ01000132">
    <property type="protein sequence ID" value="VBA39950.1"/>
    <property type="molecule type" value="Genomic_DNA"/>
</dbReference>
<proteinExistence type="predicted"/>
<dbReference type="OrthoDB" id="3541690at2"/>
<gene>
    <name evidence="2" type="ORF">LAUMK13_02844</name>
</gene>